<evidence type="ECO:0000256" key="1">
    <source>
        <dbReference type="SAM" id="MobiDB-lite"/>
    </source>
</evidence>
<dbReference type="EMBL" id="CP027433">
    <property type="protein sequence ID" value="AVL99192.1"/>
    <property type="molecule type" value="Genomic_DNA"/>
</dbReference>
<dbReference type="Proteomes" id="UP000239814">
    <property type="component" value="Chromosome"/>
</dbReference>
<reference evidence="2 3" key="1">
    <citation type="submission" date="2018-03" db="EMBL/GenBank/DDBJ databases">
        <title>Characteristics and genome of n-alkane degrading marine bacteria Gordonia iterans isolated from crude oil contaminated in Tae-an, South Korea.</title>
        <authorList>
            <person name="Lee S.-S."/>
            <person name="Kim H."/>
        </authorList>
    </citation>
    <scope>NUCLEOTIDE SEQUENCE [LARGE SCALE GENOMIC DNA]</scope>
    <source>
        <strain evidence="2 3">Co17</strain>
    </source>
</reference>
<name>A0A2S0KBX3_9ACTN</name>
<accession>A0A2S0KBX3</accession>
<evidence type="ECO:0000313" key="3">
    <source>
        <dbReference type="Proteomes" id="UP000239814"/>
    </source>
</evidence>
<proteinExistence type="predicted"/>
<sequence>MTDVALVDGYETALDGGEPSGDGEVPAEAQPAASAAVAAAAAISSAGLERYMGREFSGLDRDIGPERGVREQASRDGVRREAT</sequence>
<feature type="region of interest" description="Disordered" evidence="1">
    <location>
        <begin position="58"/>
        <end position="83"/>
    </location>
</feature>
<protein>
    <submittedName>
        <fullName evidence="2">Uncharacterized protein</fullName>
    </submittedName>
</protein>
<evidence type="ECO:0000313" key="2">
    <source>
        <dbReference type="EMBL" id="AVL99192.1"/>
    </source>
</evidence>
<dbReference type="KEGG" id="git:C6V83_01675"/>
<dbReference type="AlphaFoldDB" id="A0A2S0KBX3"/>
<gene>
    <name evidence="2" type="ORF">C6V83_01675</name>
</gene>
<keyword evidence="3" id="KW-1185">Reference proteome</keyword>
<organism evidence="2 3">
    <name type="scientific">Gordonia iterans</name>
    <dbReference type="NCBI Taxonomy" id="1004901"/>
    <lineage>
        <taxon>Bacteria</taxon>
        <taxon>Bacillati</taxon>
        <taxon>Actinomycetota</taxon>
        <taxon>Actinomycetes</taxon>
        <taxon>Mycobacteriales</taxon>
        <taxon>Gordoniaceae</taxon>
        <taxon>Gordonia</taxon>
    </lineage>
</organism>